<dbReference type="EMBL" id="AMWJ02000001">
    <property type="protein sequence ID" value="NNJ15589.1"/>
    <property type="molecule type" value="Genomic_DNA"/>
</dbReference>
<dbReference type="OrthoDB" id="6891635at2"/>
<dbReference type="Proteomes" id="UP000010448">
    <property type="component" value="Unassembled WGS sequence"/>
</dbReference>
<gene>
    <name evidence="1" type="ORF">CSV86_010235</name>
</gene>
<reference evidence="1 2" key="1">
    <citation type="journal article" date="2013" name="Genome Announc.">
        <title>Genome Sequence of Naphthalene-Degrading Soil Bacterium Pseudomonas putida CSV86.</title>
        <authorList>
            <person name="Phale P.S."/>
            <person name="Paliwal V."/>
            <person name="Raju S.C."/>
            <person name="Modak A."/>
            <person name="Purohit H.J."/>
        </authorList>
    </citation>
    <scope>NUCLEOTIDE SEQUENCE [LARGE SCALE GENOMIC DNA]</scope>
    <source>
        <strain evidence="1 2">CSV86</strain>
    </source>
</reference>
<dbReference type="RefSeq" id="WP_158487705.1">
    <property type="nucleotide sequence ID" value="NZ_AMWJ02000001.1"/>
</dbReference>
<accession>A0A7K4EE13</accession>
<organism evidence="1 2">
    <name type="scientific">Pseudomonas bharatica CSV86</name>
    <dbReference type="NCBI Taxonomy" id="1005395"/>
    <lineage>
        <taxon>Bacteria</taxon>
        <taxon>Pseudomonadati</taxon>
        <taxon>Pseudomonadota</taxon>
        <taxon>Gammaproteobacteria</taxon>
        <taxon>Pseudomonadales</taxon>
        <taxon>Pseudomonadaceae</taxon>
        <taxon>Pseudomonas</taxon>
        <taxon>Pseudomonas bharatica</taxon>
    </lineage>
</organism>
<evidence type="ECO:0000313" key="2">
    <source>
        <dbReference type="Proteomes" id="UP000010448"/>
    </source>
</evidence>
<comment type="caution">
    <text evidence="1">The sequence shown here is derived from an EMBL/GenBank/DDBJ whole genome shotgun (WGS) entry which is preliminary data.</text>
</comment>
<evidence type="ECO:0000313" key="1">
    <source>
        <dbReference type="EMBL" id="NNJ15589.1"/>
    </source>
</evidence>
<dbReference type="AlphaFoldDB" id="A0A7K4EE13"/>
<protein>
    <submittedName>
        <fullName evidence="1">Uncharacterized protein</fullName>
    </submittedName>
</protein>
<sequence length="243" mass="27758">MTNHNPNKDSMLAEWTAELRNEHLRLSNPENYLLLMQWRLAQMETTGAFDQLEIHDLRELAQGAYSAALEEQFSHELYCKASSYNVVPDGCRRRTAHIIQGNYYEEIRRAHFLYDGRVVEENGRISIKTYGGASEIGVIEGLRLSTQSGWFQLIETSRATDSGWLVGVTDADGYRALVDLAQAEFENQNWGRYRILRDRVRYSPYACCPLCGDTFARRDECAQCNGLGFIPRDLGDPKECAED</sequence>
<keyword evidence="2" id="KW-1185">Reference proteome</keyword>
<proteinExistence type="predicted"/>
<name>A0A7K4EE13_9PSED</name>